<dbReference type="EMBL" id="LR215973">
    <property type="protein sequence ID" value="VFA96299.1"/>
    <property type="molecule type" value="Genomic_DNA"/>
</dbReference>
<name>A0A4U8VVF3_9NOCA</name>
<sequence length="209" mass="23794">MNKIVPYEQIEPVLDELGWVWADDRGERGWYRYAWSLLNPAETEVAVEADSMHYEAAIYAAALWAITNTFFAKAFDEGRANDWRYALPLIIGDKPMIDPSWLLRRLTNECQLTWEGDEADFNDMDAVIDLYDEDGQDLVQRLIADVSAKISTQLKNSLGEAHLFASLWAARRAELEFPISETTIANIFDTTSLSMTDAYGWVSDGMPMH</sequence>
<proteinExistence type="predicted"/>
<evidence type="ECO:0000313" key="2">
    <source>
        <dbReference type="Proteomes" id="UP000290439"/>
    </source>
</evidence>
<protein>
    <submittedName>
        <fullName evidence="1">Uncharacterized protein</fullName>
    </submittedName>
</protein>
<dbReference type="RefSeq" id="WP_130915506.1">
    <property type="nucleotide sequence ID" value="NZ_LR215973.1"/>
</dbReference>
<gene>
    <name evidence="1" type="ORF">NCTC10797_00048</name>
</gene>
<reference evidence="1 2" key="1">
    <citation type="submission" date="2019-02" db="EMBL/GenBank/DDBJ databases">
        <authorList>
            <consortium name="Pathogen Informatics"/>
        </authorList>
    </citation>
    <scope>NUCLEOTIDE SEQUENCE [LARGE SCALE GENOMIC DNA]</scope>
    <source>
        <strain evidence="1 2">3012STDY6756504</strain>
    </source>
</reference>
<evidence type="ECO:0000313" key="1">
    <source>
        <dbReference type="EMBL" id="VFA96299.1"/>
    </source>
</evidence>
<accession>A0A4U8VVF3</accession>
<dbReference type="AlphaFoldDB" id="A0A4U8VVF3"/>
<dbReference type="Proteomes" id="UP000290439">
    <property type="component" value="Chromosome"/>
</dbReference>
<organism evidence="1 2">
    <name type="scientific">Nocardia cyriacigeorgica</name>
    <dbReference type="NCBI Taxonomy" id="135487"/>
    <lineage>
        <taxon>Bacteria</taxon>
        <taxon>Bacillati</taxon>
        <taxon>Actinomycetota</taxon>
        <taxon>Actinomycetes</taxon>
        <taxon>Mycobacteriales</taxon>
        <taxon>Nocardiaceae</taxon>
        <taxon>Nocardia</taxon>
    </lineage>
</organism>